<protein>
    <submittedName>
        <fullName evidence="10">Uncharacterized protein</fullName>
    </submittedName>
</protein>
<evidence type="ECO:0000256" key="5">
    <source>
        <dbReference type="ARBA" id="ARBA00023136"/>
    </source>
</evidence>
<feature type="transmembrane region" description="Helical" evidence="6">
    <location>
        <begin position="317"/>
        <end position="337"/>
    </location>
</feature>
<proteinExistence type="predicted"/>
<accession>A0AAE0GRH0</accession>
<keyword evidence="4 6" id="KW-1133">Transmembrane helix</keyword>
<feature type="domain" description="CAND6/7 N-terminal" evidence="9">
    <location>
        <begin position="28"/>
        <end position="160"/>
    </location>
</feature>
<dbReference type="Pfam" id="PF06814">
    <property type="entry name" value="GOST_TM"/>
    <property type="match status" value="1"/>
</dbReference>
<comment type="caution">
    <text evidence="10">The sequence shown here is derived from an EMBL/GenBank/DDBJ whole genome shotgun (WGS) entry which is preliminary data.</text>
</comment>
<evidence type="ECO:0000256" key="4">
    <source>
        <dbReference type="ARBA" id="ARBA00022989"/>
    </source>
</evidence>
<evidence type="ECO:0000256" key="1">
    <source>
        <dbReference type="ARBA" id="ARBA00004141"/>
    </source>
</evidence>
<dbReference type="GO" id="GO:0005794">
    <property type="term" value="C:Golgi apparatus"/>
    <property type="evidence" value="ECO:0007669"/>
    <property type="project" value="TreeGrafter"/>
</dbReference>
<dbReference type="InterPro" id="IPR053937">
    <property type="entry name" value="GOST_TM"/>
</dbReference>
<feature type="transmembrane region" description="Helical" evidence="6">
    <location>
        <begin position="180"/>
        <end position="200"/>
    </location>
</feature>
<dbReference type="AlphaFoldDB" id="A0AAE0GRH0"/>
<dbReference type="InterPro" id="IPR054103">
    <property type="entry name" value="CAND6-7_N"/>
</dbReference>
<feature type="chain" id="PRO_5042043873" evidence="7">
    <location>
        <begin position="24"/>
        <end position="437"/>
    </location>
</feature>
<keyword evidence="5 6" id="KW-0472">Membrane</keyword>
<reference evidence="10 11" key="1">
    <citation type="journal article" date="2015" name="Genome Biol. Evol.">
        <title>Comparative Genomics of a Bacterivorous Green Alga Reveals Evolutionary Causalities and Consequences of Phago-Mixotrophic Mode of Nutrition.</title>
        <authorList>
            <person name="Burns J.A."/>
            <person name="Paasch A."/>
            <person name="Narechania A."/>
            <person name="Kim E."/>
        </authorList>
    </citation>
    <scope>NUCLEOTIDE SEQUENCE [LARGE SCALE GENOMIC DNA]</scope>
    <source>
        <strain evidence="10 11">PLY_AMNH</strain>
    </source>
</reference>
<gene>
    <name evidence="10" type="ORF">CYMTET_9427</name>
</gene>
<organism evidence="10 11">
    <name type="scientific">Cymbomonas tetramitiformis</name>
    <dbReference type="NCBI Taxonomy" id="36881"/>
    <lineage>
        <taxon>Eukaryota</taxon>
        <taxon>Viridiplantae</taxon>
        <taxon>Chlorophyta</taxon>
        <taxon>Pyramimonadophyceae</taxon>
        <taxon>Pyramimonadales</taxon>
        <taxon>Pyramimonadaceae</taxon>
        <taxon>Cymbomonas</taxon>
    </lineage>
</organism>
<sequence length="437" mass="49162">MTRGYAQLALLGFLALGSQVVTGKITEVEVKNDDRNIVLIARPFGFGMNGVIEIKLHQDKIFLPEGSPAPNKDKLGFFITTAEAETQLESDLSEGGCVLDNPNIDRLFTFQEMDQNRNSDGSFDYINRIAPDKGGEYSLFFANCLPQAVVSFEIKVSLYNENSAGSKDYLSAGEAMLPTVYMIMFVLYLCALILWCYGIYSKNTTSHKIHYLMGGLLLAKAMTVLSQSGMYHLIRTTGGPDGWNIAYYIFTFLRGTMLFTVIVLIGTGWSFLKPFLADREKKVIMVVIPLQVFANIATIILDESGPAVKGWFTWRDIFHLLDIICCCAILFPIVWSIKHLREASHTDGKAARNMVKLTLFRQFYVMVVSYIYFTRIVVYLLKSTTPYEYLWLSDAAGELATLAFYCITGYLFRPASDNPYFALEPDEAAELEMEEAK</sequence>
<evidence type="ECO:0000313" key="10">
    <source>
        <dbReference type="EMBL" id="KAK3282852.1"/>
    </source>
</evidence>
<dbReference type="PANTHER" id="PTHR21229">
    <property type="entry name" value="LUNG SEVEN TRANSMEMBRANE RECEPTOR"/>
    <property type="match status" value="1"/>
</dbReference>
<evidence type="ECO:0000313" key="11">
    <source>
        <dbReference type="Proteomes" id="UP001190700"/>
    </source>
</evidence>
<feature type="transmembrane region" description="Helical" evidence="6">
    <location>
        <begin position="212"/>
        <end position="233"/>
    </location>
</feature>
<evidence type="ECO:0000256" key="7">
    <source>
        <dbReference type="SAM" id="SignalP"/>
    </source>
</evidence>
<feature type="signal peptide" evidence="7">
    <location>
        <begin position="1"/>
        <end position="23"/>
    </location>
</feature>
<dbReference type="PANTHER" id="PTHR21229:SF2">
    <property type="entry name" value="RE59932P"/>
    <property type="match status" value="1"/>
</dbReference>
<keyword evidence="3 7" id="KW-0732">Signal</keyword>
<feature type="transmembrane region" description="Helical" evidence="6">
    <location>
        <begin position="283"/>
        <end position="301"/>
    </location>
</feature>
<keyword evidence="2 6" id="KW-0812">Transmembrane</keyword>
<keyword evidence="11" id="KW-1185">Reference proteome</keyword>
<comment type="subcellular location">
    <subcellularLocation>
        <location evidence="1">Membrane</location>
        <topology evidence="1">Multi-pass membrane protein</topology>
    </subcellularLocation>
</comment>
<evidence type="ECO:0000256" key="3">
    <source>
        <dbReference type="ARBA" id="ARBA00022729"/>
    </source>
</evidence>
<dbReference type="GO" id="GO:0016020">
    <property type="term" value="C:membrane"/>
    <property type="evidence" value="ECO:0007669"/>
    <property type="project" value="UniProtKB-SubCell"/>
</dbReference>
<feature type="domain" description="GOST seven transmembrane" evidence="8">
    <location>
        <begin position="178"/>
        <end position="419"/>
    </location>
</feature>
<feature type="transmembrane region" description="Helical" evidence="6">
    <location>
        <begin position="390"/>
        <end position="412"/>
    </location>
</feature>
<feature type="transmembrane region" description="Helical" evidence="6">
    <location>
        <begin position="245"/>
        <end position="271"/>
    </location>
</feature>
<feature type="transmembrane region" description="Helical" evidence="6">
    <location>
        <begin position="358"/>
        <end position="378"/>
    </location>
</feature>
<evidence type="ECO:0000256" key="2">
    <source>
        <dbReference type="ARBA" id="ARBA00022692"/>
    </source>
</evidence>
<name>A0AAE0GRH0_9CHLO</name>
<dbReference type="Pfam" id="PF21904">
    <property type="entry name" value="CAND6-7_N"/>
    <property type="match status" value="1"/>
</dbReference>
<dbReference type="InterPro" id="IPR009637">
    <property type="entry name" value="GPR107/GPR108-like"/>
</dbReference>
<evidence type="ECO:0000259" key="9">
    <source>
        <dbReference type="Pfam" id="PF21904"/>
    </source>
</evidence>
<dbReference type="Proteomes" id="UP001190700">
    <property type="component" value="Unassembled WGS sequence"/>
</dbReference>
<evidence type="ECO:0000259" key="8">
    <source>
        <dbReference type="Pfam" id="PF06814"/>
    </source>
</evidence>
<dbReference type="EMBL" id="LGRX02003134">
    <property type="protein sequence ID" value="KAK3282852.1"/>
    <property type="molecule type" value="Genomic_DNA"/>
</dbReference>
<evidence type="ECO:0000256" key="6">
    <source>
        <dbReference type="SAM" id="Phobius"/>
    </source>
</evidence>